<evidence type="ECO:0000256" key="7">
    <source>
        <dbReference type="SAM" id="MobiDB-lite"/>
    </source>
</evidence>
<evidence type="ECO:0000256" key="4">
    <source>
        <dbReference type="ARBA" id="ARBA00023186"/>
    </source>
</evidence>
<gene>
    <name evidence="9" type="ORF">CCH79_00000784</name>
</gene>
<reference evidence="9 10" key="1">
    <citation type="journal article" date="2018" name="G3 (Bethesda)">
        <title>A High-Quality Reference Genome for the Invasive Mosquitofish Gambusia affinis Using a Chicago Library.</title>
        <authorList>
            <person name="Hoffberg S.L."/>
            <person name="Troendle N.J."/>
            <person name="Glenn T.C."/>
            <person name="Mahmud O."/>
            <person name="Louha S."/>
            <person name="Chalopin D."/>
            <person name="Bennetzen J.L."/>
            <person name="Mauricio R."/>
        </authorList>
    </citation>
    <scope>NUCLEOTIDE SEQUENCE [LARGE SCALE GENOMIC DNA]</scope>
    <source>
        <strain evidence="9">NE01/NJP1002.9</strain>
        <tissue evidence="9">Muscle</tissue>
    </source>
</reference>
<keyword evidence="10" id="KW-1185">Reference proteome</keyword>
<evidence type="ECO:0000256" key="2">
    <source>
        <dbReference type="ARBA" id="ARBA00006222"/>
    </source>
</evidence>
<dbReference type="InterPro" id="IPR013874">
    <property type="entry name" value="Cdc37_Hsp90-bd"/>
</dbReference>
<proteinExistence type="inferred from homology"/>
<dbReference type="FunFam" id="1.20.58.610:FF:000001">
    <property type="entry name" value="Hsp90 co-chaperone Cdc37-like 1"/>
    <property type="match status" value="1"/>
</dbReference>
<comment type="similarity">
    <text evidence="2">Belongs to the CDC37 family.</text>
</comment>
<dbReference type="Proteomes" id="UP000250572">
    <property type="component" value="Unassembled WGS sequence"/>
</dbReference>
<feature type="region of interest" description="Disordered" evidence="7">
    <location>
        <begin position="37"/>
        <end position="63"/>
    </location>
</feature>
<dbReference type="PANTHER" id="PTHR12800:SF2">
    <property type="entry name" value="HSP90 CO-CHAPERONE CDC37-LIKE 1"/>
    <property type="match status" value="1"/>
</dbReference>
<dbReference type="GO" id="GO:0051082">
    <property type="term" value="F:unfolded protein binding"/>
    <property type="evidence" value="ECO:0007669"/>
    <property type="project" value="TreeGrafter"/>
</dbReference>
<dbReference type="EMBL" id="NHOQ01001156">
    <property type="protein sequence ID" value="PWA26383.1"/>
    <property type="molecule type" value="Genomic_DNA"/>
</dbReference>
<dbReference type="PANTHER" id="PTHR12800">
    <property type="entry name" value="CDC37-RELATED"/>
    <property type="match status" value="1"/>
</dbReference>
<dbReference type="GO" id="GO:0050821">
    <property type="term" value="P:protein stabilization"/>
    <property type="evidence" value="ECO:0007669"/>
    <property type="project" value="TreeGrafter"/>
</dbReference>
<evidence type="ECO:0000256" key="3">
    <source>
        <dbReference type="ARBA" id="ARBA00022490"/>
    </source>
</evidence>
<evidence type="ECO:0000256" key="1">
    <source>
        <dbReference type="ARBA" id="ARBA00004496"/>
    </source>
</evidence>
<name>A0A315VT70_GAMAF</name>
<dbReference type="Pfam" id="PF08565">
    <property type="entry name" value="CDC37_M"/>
    <property type="match status" value="1"/>
</dbReference>
<keyword evidence="3" id="KW-0963">Cytoplasm</keyword>
<dbReference type="SMART" id="SM01070">
    <property type="entry name" value="CDC37_M"/>
    <property type="match status" value="1"/>
</dbReference>
<dbReference type="GO" id="GO:0031072">
    <property type="term" value="F:heat shock protein binding"/>
    <property type="evidence" value="ECO:0007669"/>
    <property type="project" value="TreeGrafter"/>
</dbReference>
<keyword evidence="4" id="KW-0143">Chaperone</keyword>
<feature type="compositionally biased region" description="Low complexity" evidence="7">
    <location>
        <begin position="46"/>
        <end position="60"/>
    </location>
</feature>
<comment type="function">
    <text evidence="5">Co-chaperone that binds to numerous proteins and promotes their interaction with Hsp70 and Hsp90.</text>
</comment>
<dbReference type="SUPFAM" id="SSF101391">
    <property type="entry name" value="Hsp90 co-chaperone CDC37"/>
    <property type="match status" value="1"/>
</dbReference>
<organism evidence="9 10">
    <name type="scientific">Gambusia affinis</name>
    <name type="common">Western mosquitofish</name>
    <name type="synonym">Heterandria affinis</name>
    <dbReference type="NCBI Taxonomy" id="33528"/>
    <lineage>
        <taxon>Eukaryota</taxon>
        <taxon>Metazoa</taxon>
        <taxon>Chordata</taxon>
        <taxon>Craniata</taxon>
        <taxon>Vertebrata</taxon>
        <taxon>Euteleostomi</taxon>
        <taxon>Actinopterygii</taxon>
        <taxon>Neopterygii</taxon>
        <taxon>Teleostei</taxon>
        <taxon>Neoteleostei</taxon>
        <taxon>Acanthomorphata</taxon>
        <taxon>Ovalentaria</taxon>
        <taxon>Atherinomorphae</taxon>
        <taxon>Cyprinodontiformes</taxon>
        <taxon>Poeciliidae</taxon>
        <taxon>Poeciliinae</taxon>
        <taxon>Gambusia</taxon>
    </lineage>
</organism>
<dbReference type="InterPro" id="IPR004918">
    <property type="entry name" value="Cdc37"/>
</dbReference>
<sequence length="657" mass="74561">MLRSATSKPLPHTHSRAHVKRLEKQGQEAAWFSDNGTHQNQKAAPTSPTFHTHTYTQTQQDKQDIPAAGCTGFLALANLKRRVRQGVERSGTARPGENREQGRAAKMEIVQCVGTSAFTAKASTAEPEQNTIQSSGDHKLIDVIQTSVLPTTSSSHRCGSQSIPRPDGKCNPFLCLPSLLQGPPSIWTCLEYLHKEVTRSSERSKHRSFQRIYKVDFVFGERRLVELLATKSPPLELHCFVLSQRTQAHLERVSHIGATILSRAKGLNTWLHYLRTFLHPHLEFHENALDGLWQCTLFAAQYGELQSFLPAPPPHVMAWMGHGAPFHTNDKQNGDQNWPARALTGVHPSQQSPSSHLCDCPMASLCQSQQRCVKASIVSSWQLAEAQDQMGSLGVHSSESMEQERARTLVCPTELTNTEEEWRRKESMLAGPEPSRSPILGATGSWDVFDKSIINLHQSPVEMDQDTCKTFLQKYEQELRHFGMLRRWDDSQRFLSHMPQLICEETANFLVLWCIRLQQEGKEALMEQVAHQAVVMQFILEMASNSQQDPRGCFRQFFHKAKEGQDVYLEVFRAELDAFKQRVEEYAAKCRNDALNVDHQSFDTNCRPNTKVTTDFISQEDPEFKMKHCLEAGLWTNTGKWTKDDTTETEDIRMMEI</sequence>
<dbReference type="Gene3D" id="1.20.58.610">
    <property type="entry name" value="Cdc37, Hsp90 binding domain"/>
    <property type="match status" value="1"/>
</dbReference>
<evidence type="ECO:0000313" key="10">
    <source>
        <dbReference type="Proteomes" id="UP000250572"/>
    </source>
</evidence>
<evidence type="ECO:0000259" key="8">
    <source>
        <dbReference type="SMART" id="SM01070"/>
    </source>
</evidence>
<dbReference type="GO" id="GO:0005737">
    <property type="term" value="C:cytoplasm"/>
    <property type="evidence" value="ECO:0007669"/>
    <property type="project" value="UniProtKB-SubCell"/>
</dbReference>
<protein>
    <recommendedName>
        <fullName evidence="6">Hsp90 co-chaperone Cdc37-like 1</fullName>
    </recommendedName>
</protein>
<feature type="region of interest" description="Disordered" evidence="7">
    <location>
        <begin position="84"/>
        <end position="104"/>
    </location>
</feature>
<comment type="subcellular location">
    <subcellularLocation>
        <location evidence="1">Cytoplasm</location>
    </subcellularLocation>
</comment>
<evidence type="ECO:0000256" key="5">
    <source>
        <dbReference type="ARBA" id="ARBA00037145"/>
    </source>
</evidence>
<dbReference type="GO" id="GO:0051087">
    <property type="term" value="F:protein-folding chaperone binding"/>
    <property type="evidence" value="ECO:0007669"/>
    <property type="project" value="TreeGrafter"/>
</dbReference>
<comment type="caution">
    <text evidence="9">The sequence shown here is derived from an EMBL/GenBank/DDBJ whole genome shotgun (WGS) entry which is preliminary data.</text>
</comment>
<dbReference type="GO" id="GO:0006457">
    <property type="term" value="P:protein folding"/>
    <property type="evidence" value="ECO:0007669"/>
    <property type="project" value="TreeGrafter"/>
</dbReference>
<evidence type="ECO:0000313" key="9">
    <source>
        <dbReference type="EMBL" id="PWA26383.1"/>
    </source>
</evidence>
<accession>A0A315VT70</accession>
<dbReference type="InterPro" id="IPR038189">
    <property type="entry name" value="Cdc37_Hsp90-bd_sf"/>
</dbReference>
<feature type="region of interest" description="Disordered" evidence="7">
    <location>
        <begin position="1"/>
        <end position="20"/>
    </location>
</feature>
<feature type="domain" description="Cdc37 Hsp90 binding" evidence="8">
    <location>
        <begin position="445"/>
        <end position="596"/>
    </location>
</feature>
<evidence type="ECO:0000256" key="6">
    <source>
        <dbReference type="ARBA" id="ARBA00040086"/>
    </source>
</evidence>
<dbReference type="AlphaFoldDB" id="A0A315VT70"/>
<dbReference type="STRING" id="33528.ENSGAFP00000010797"/>